<organism evidence="1 2">
    <name type="scientific">Aerococcus christensenii</name>
    <dbReference type="NCBI Taxonomy" id="87541"/>
    <lineage>
        <taxon>Bacteria</taxon>
        <taxon>Bacillati</taxon>
        <taxon>Bacillota</taxon>
        <taxon>Bacilli</taxon>
        <taxon>Lactobacillales</taxon>
        <taxon>Aerococcaceae</taxon>
        <taxon>Aerococcus</taxon>
    </lineage>
</organism>
<name>A0A133XSQ5_9LACT</name>
<gene>
    <name evidence="1" type="ORF">HMPREF3187_01580</name>
</gene>
<protein>
    <submittedName>
        <fullName evidence="1">Uncharacterized protein</fullName>
    </submittedName>
</protein>
<dbReference type="Proteomes" id="UP000070422">
    <property type="component" value="Unassembled WGS sequence"/>
</dbReference>
<evidence type="ECO:0000313" key="2">
    <source>
        <dbReference type="Proteomes" id="UP000070422"/>
    </source>
</evidence>
<proteinExistence type="predicted"/>
<dbReference type="PATRIC" id="fig|87541.4.peg.1569"/>
<dbReference type="EMBL" id="LSCQ01000088">
    <property type="protein sequence ID" value="KXB33971.1"/>
    <property type="molecule type" value="Genomic_DNA"/>
</dbReference>
<accession>A0A133XSQ5</accession>
<reference evidence="1 2" key="1">
    <citation type="submission" date="2016-01" db="EMBL/GenBank/DDBJ databases">
        <authorList>
            <person name="Oliw E.H."/>
        </authorList>
    </citation>
    <scope>NUCLEOTIDE SEQUENCE [LARGE SCALE GENOMIC DNA]</scope>
    <source>
        <strain evidence="1 2">KA00635</strain>
    </source>
</reference>
<dbReference type="AlphaFoldDB" id="A0A133XSQ5"/>
<comment type="caution">
    <text evidence="1">The sequence shown here is derived from an EMBL/GenBank/DDBJ whole genome shotgun (WGS) entry which is preliminary data.</text>
</comment>
<sequence length="58" mass="7018">MNEYYLTQSIKSLTLFKQTGDVEHFNDAEYFFKRLKLELRLNEKYQKIEKLKKPTSGN</sequence>
<evidence type="ECO:0000313" key="1">
    <source>
        <dbReference type="EMBL" id="KXB33971.1"/>
    </source>
</evidence>